<dbReference type="Proteomes" id="UP000007801">
    <property type="component" value="Unassembled WGS sequence"/>
</dbReference>
<dbReference type="PROSITE" id="PS51013">
    <property type="entry name" value="PANNEXIN"/>
    <property type="match status" value="1"/>
</dbReference>
<keyword evidence="3 12" id="KW-0813">Transport</keyword>
<keyword evidence="8 12" id="KW-1133">Transmembrane helix</keyword>
<comment type="caution">
    <text evidence="12">Lacks conserved residue(s) required for the propagation of feature annotation.</text>
</comment>
<dbReference type="GO" id="GO:0007283">
    <property type="term" value="P:spermatogenesis"/>
    <property type="evidence" value="ECO:0007669"/>
    <property type="project" value="EnsemblMetazoa"/>
</dbReference>
<evidence type="ECO:0000256" key="9">
    <source>
        <dbReference type="ARBA" id="ARBA00023065"/>
    </source>
</evidence>
<keyword evidence="4" id="KW-1003">Cell membrane</keyword>
<dbReference type="AlphaFoldDB" id="B3M9I2"/>
<organism evidence="13 14">
    <name type="scientific">Drosophila ananassae</name>
    <name type="common">Fruit fly</name>
    <dbReference type="NCBI Taxonomy" id="7217"/>
    <lineage>
        <taxon>Eukaryota</taxon>
        <taxon>Metazoa</taxon>
        <taxon>Ecdysozoa</taxon>
        <taxon>Arthropoda</taxon>
        <taxon>Hexapoda</taxon>
        <taxon>Insecta</taxon>
        <taxon>Pterygota</taxon>
        <taxon>Neoptera</taxon>
        <taxon>Endopterygota</taxon>
        <taxon>Diptera</taxon>
        <taxon>Brachycera</taxon>
        <taxon>Muscomorpha</taxon>
        <taxon>Ephydroidea</taxon>
        <taxon>Drosophilidae</taxon>
        <taxon>Drosophila</taxon>
        <taxon>Sophophora</taxon>
    </lineage>
</organism>
<comment type="function">
    <text evidence="12">Structural component of the gap junctions.</text>
</comment>
<dbReference type="PANTHER" id="PTHR11893">
    <property type="entry name" value="INNEXIN"/>
    <property type="match status" value="1"/>
</dbReference>
<keyword evidence="6" id="KW-0303">Gap junction</keyword>
<dbReference type="GO" id="GO:0005243">
    <property type="term" value="F:gap junction channel activity"/>
    <property type="evidence" value="ECO:0007669"/>
    <property type="project" value="TreeGrafter"/>
</dbReference>
<dbReference type="OrthoDB" id="5867527at2759"/>
<evidence type="ECO:0000256" key="3">
    <source>
        <dbReference type="ARBA" id="ARBA00022448"/>
    </source>
</evidence>
<dbReference type="KEGG" id="dan:6493762"/>
<dbReference type="GO" id="GO:0034220">
    <property type="term" value="P:monoatomic ion transmembrane transport"/>
    <property type="evidence" value="ECO:0007669"/>
    <property type="project" value="UniProtKB-KW"/>
</dbReference>
<feature type="transmembrane region" description="Helical" evidence="12">
    <location>
        <begin position="151"/>
        <end position="173"/>
    </location>
</feature>
<dbReference type="HOGENOM" id="CLU_035763_1_1_1"/>
<gene>
    <name evidence="13" type="primary">Dana\GF10895</name>
    <name evidence="13" type="synonym">dana_GLEANR_10853</name>
    <name evidence="12" type="synonym">inx</name>
    <name evidence="13" type="ORF">GF10895</name>
</gene>
<evidence type="ECO:0000256" key="2">
    <source>
        <dbReference type="ARBA" id="ARBA00004651"/>
    </source>
</evidence>
<keyword evidence="5 12" id="KW-0812">Transmembrane</keyword>
<dbReference type="GO" id="GO:0005921">
    <property type="term" value="C:gap junction"/>
    <property type="evidence" value="ECO:0007669"/>
    <property type="project" value="UniProtKB-SubCell"/>
</dbReference>
<dbReference type="Pfam" id="PF00876">
    <property type="entry name" value="Innexin"/>
    <property type="match status" value="1"/>
</dbReference>
<evidence type="ECO:0000256" key="4">
    <source>
        <dbReference type="ARBA" id="ARBA00022475"/>
    </source>
</evidence>
<comment type="subcellular location">
    <subcellularLocation>
        <location evidence="1">Cell junction</location>
        <location evidence="1">Gap junction</location>
    </subcellularLocation>
    <subcellularLocation>
        <location evidence="2 12">Cell membrane</location>
        <topology evidence="2 12">Multi-pass membrane protein</topology>
    </subcellularLocation>
</comment>
<dbReference type="PRINTS" id="PR01262">
    <property type="entry name" value="INNEXIN"/>
</dbReference>
<feature type="transmembrane region" description="Helical" evidence="12">
    <location>
        <begin position="229"/>
        <end position="250"/>
    </location>
</feature>
<evidence type="ECO:0000256" key="10">
    <source>
        <dbReference type="ARBA" id="ARBA00023136"/>
    </source>
</evidence>
<dbReference type="GO" id="GO:0007281">
    <property type="term" value="P:germ cell development"/>
    <property type="evidence" value="ECO:0007669"/>
    <property type="project" value="EnsemblMetazoa"/>
</dbReference>
<dbReference type="PANTHER" id="PTHR11893:SF43">
    <property type="entry name" value="INNEXIN INX4-RELATED"/>
    <property type="match status" value="1"/>
</dbReference>
<dbReference type="GO" id="GO:0005886">
    <property type="term" value="C:plasma membrane"/>
    <property type="evidence" value="ECO:0007669"/>
    <property type="project" value="UniProtKB-SubCell"/>
</dbReference>
<keyword evidence="14" id="KW-1185">Reference proteome</keyword>
<accession>B3M9I2</accession>
<evidence type="ECO:0000256" key="1">
    <source>
        <dbReference type="ARBA" id="ARBA00004610"/>
    </source>
</evidence>
<dbReference type="InParanoid" id="B3M9I2"/>
<feature type="transmembrane region" description="Helical" evidence="12">
    <location>
        <begin position="311"/>
        <end position="332"/>
    </location>
</feature>
<evidence type="ECO:0000256" key="11">
    <source>
        <dbReference type="ARBA" id="ARBA00023303"/>
    </source>
</evidence>
<evidence type="ECO:0000256" key="5">
    <source>
        <dbReference type="ARBA" id="ARBA00022692"/>
    </source>
</evidence>
<evidence type="ECO:0000256" key="6">
    <source>
        <dbReference type="ARBA" id="ARBA00022868"/>
    </source>
</evidence>
<reference evidence="13 14" key="1">
    <citation type="journal article" date="2007" name="Nature">
        <title>Evolution of genes and genomes on the Drosophila phylogeny.</title>
        <authorList>
            <consortium name="Drosophila 12 Genomes Consortium"/>
            <person name="Clark A.G."/>
            <person name="Eisen M.B."/>
            <person name="Smith D.R."/>
            <person name="Bergman C.M."/>
            <person name="Oliver B."/>
            <person name="Markow T.A."/>
            <person name="Kaufman T.C."/>
            <person name="Kellis M."/>
            <person name="Gelbart W."/>
            <person name="Iyer V.N."/>
            <person name="Pollard D.A."/>
            <person name="Sackton T.B."/>
            <person name="Larracuente A.M."/>
            <person name="Singh N.D."/>
            <person name="Abad J.P."/>
            <person name="Abt D.N."/>
            <person name="Adryan B."/>
            <person name="Aguade M."/>
            <person name="Akashi H."/>
            <person name="Anderson W.W."/>
            <person name="Aquadro C.F."/>
            <person name="Ardell D.H."/>
            <person name="Arguello R."/>
            <person name="Artieri C.G."/>
            <person name="Barbash D.A."/>
            <person name="Barker D."/>
            <person name="Barsanti P."/>
            <person name="Batterham P."/>
            <person name="Batzoglou S."/>
            <person name="Begun D."/>
            <person name="Bhutkar A."/>
            <person name="Blanco E."/>
            <person name="Bosak S.A."/>
            <person name="Bradley R.K."/>
            <person name="Brand A.D."/>
            <person name="Brent M.R."/>
            <person name="Brooks A.N."/>
            <person name="Brown R.H."/>
            <person name="Butlin R.K."/>
            <person name="Caggese C."/>
            <person name="Calvi B.R."/>
            <person name="Bernardo de Carvalho A."/>
            <person name="Caspi A."/>
            <person name="Castrezana S."/>
            <person name="Celniker S.E."/>
            <person name="Chang J.L."/>
            <person name="Chapple C."/>
            <person name="Chatterji S."/>
            <person name="Chinwalla A."/>
            <person name="Civetta A."/>
            <person name="Clifton S.W."/>
            <person name="Comeron J.M."/>
            <person name="Costello J.C."/>
            <person name="Coyne J.A."/>
            <person name="Daub J."/>
            <person name="David R.G."/>
            <person name="Delcher A.L."/>
            <person name="Delehaunty K."/>
            <person name="Do C.B."/>
            <person name="Ebling H."/>
            <person name="Edwards K."/>
            <person name="Eickbush T."/>
            <person name="Evans J.D."/>
            <person name="Filipski A."/>
            <person name="Findeiss S."/>
            <person name="Freyhult E."/>
            <person name="Fulton L."/>
            <person name="Fulton R."/>
            <person name="Garcia A.C."/>
            <person name="Gardiner A."/>
            <person name="Garfield D.A."/>
            <person name="Garvin B.E."/>
            <person name="Gibson G."/>
            <person name="Gilbert D."/>
            <person name="Gnerre S."/>
            <person name="Godfrey J."/>
            <person name="Good R."/>
            <person name="Gotea V."/>
            <person name="Gravely B."/>
            <person name="Greenberg A.J."/>
            <person name="Griffiths-Jones S."/>
            <person name="Gross S."/>
            <person name="Guigo R."/>
            <person name="Gustafson E.A."/>
            <person name="Haerty W."/>
            <person name="Hahn M.W."/>
            <person name="Halligan D.L."/>
            <person name="Halpern A.L."/>
            <person name="Halter G.M."/>
            <person name="Han M.V."/>
            <person name="Heger A."/>
            <person name="Hillier L."/>
            <person name="Hinrichs A.S."/>
            <person name="Holmes I."/>
            <person name="Hoskins R.A."/>
            <person name="Hubisz M.J."/>
            <person name="Hultmark D."/>
            <person name="Huntley M.A."/>
            <person name="Jaffe D.B."/>
            <person name="Jagadeeshan S."/>
            <person name="Jeck W.R."/>
            <person name="Johnson J."/>
            <person name="Jones C.D."/>
            <person name="Jordan W.C."/>
            <person name="Karpen G.H."/>
            <person name="Kataoka E."/>
            <person name="Keightley P.D."/>
            <person name="Kheradpour P."/>
            <person name="Kirkness E.F."/>
            <person name="Koerich L.B."/>
            <person name="Kristiansen K."/>
            <person name="Kudrna D."/>
            <person name="Kulathinal R.J."/>
            <person name="Kumar S."/>
            <person name="Kwok R."/>
            <person name="Lander E."/>
            <person name="Langley C.H."/>
            <person name="Lapoint R."/>
            <person name="Lazzaro B.P."/>
            <person name="Lee S.J."/>
            <person name="Levesque L."/>
            <person name="Li R."/>
            <person name="Lin C.F."/>
            <person name="Lin M.F."/>
            <person name="Lindblad-Toh K."/>
            <person name="Llopart A."/>
            <person name="Long M."/>
            <person name="Low L."/>
            <person name="Lozovsky E."/>
            <person name="Lu J."/>
            <person name="Luo M."/>
            <person name="Machado C.A."/>
            <person name="Makalowski W."/>
            <person name="Marzo M."/>
            <person name="Matsuda M."/>
            <person name="Matzkin L."/>
            <person name="McAllister B."/>
            <person name="McBride C.S."/>
            <person name="McKernan B."/>
            <person name="McKernan K."/>
            <person name="Mendez-Lago M."/>
            <person name="Minx P."/>
            <person name="Mollenhauer M.U."/>
            <person name="Montooth K."/>
            <person name="Mount S.M."/>
            <person name="Mu X."/>
            <person name="Myers E."/>
            <person name="Negre B."/>
            <person name="Newfeld S."/>
            <person name="Nielsen R."/>
            <person name="Noor M.A."/>
            <person name="O'Grady P."/>
            <person name="Pachter L."/>
            <person name="Papaceit M."/>
            <person name="Parisi M.J."/>
            <person name="Parisi M."/>
            <person name="Parts L."/>
            <person name="Pedersen J.S."/>
            <person name="Pesole G."/>
            <person name="Phillippy A.M."/>
            <person name="Ponting C.P."/>
            <person name="Pop M."/>
            <person name="Porcelli D."/>
            <person name="Powell J.R."/>
            <person name="Prohaska S."/>
            <person name="Pruitt K."/>
            <person name="Puig M."/>
            <person name="Quesneville H."/>
            <person name="Ram K.R."/>
            <person name="Rand D."/>
            <person name="Rasmussen M.D."/>
            <person name="Reed L.K."/>
            <person name="Reenan R."/>
            <person name="Reily A."/>
            <person name="Remington K.A."/>
            <person name="Rieger T.T."/>
            <person name="Ritchie M.G."/>
            <person name="Robin C."/>
            <person name="Rogers Y.H."/>
            <person name="Rohde C."/>
            <person name="Rozas J."/>
            <person name="Rubenfield M.J."/>
            <person name="Ruiz A."/>
            <person name="Russo S."/>
            <person name="Salzberg S.L."/>
            <person name="Sanchez-Gracia A."/>
            <person name="Saranga D.J."/>
            <person name="Sato H."/>
            <person name="Schaeffer S.W."/>
            <person name="Schatz M.C."/>
            <person name="Schlenke T."/>
            <person name="Schwartz R."/>
            <person name="Segarra C."/>
            <person name="Singh R.S."/>
            <person name="Sirot L."/>
            <person name="Sirota M."/>
            <person name="Sisneros N.B."/>
            <person name="Smith C.D."/>
            <person name="Smith T.F."/>
            <person name="Spieth J."/>
            <person name="Stage D.E."/>
            <person name="Stark A."/>
            <person name="Stephan W."/>
            <person name="Strausberg R.L."/>
            <person name="Strempel S."/>
            <person name="Sturgill D."/>
            <person name="Sutton G."/>
            <person name="Sutton G.G."/>
            <person name="Tao W."/>
            <person name="Teichmann S."/>
            <person name="Tobari Y.N."/>
            <person name="Tomimura Y."/>
            <person name="Tsolas J.M."/>
            <person name="Valente V.L."/>
            <person name="Venter E."/>
            <person name="Venter J.C."/>
            <person name="Vicario S."/>
            <person name="Vieira F.G."/>
            <person name="Vilella A.J."/>
            <person name="Villasante A."/>
            <person name="Walenz B."/>
            <person name="Wang J."/>
            <person name="Wasserman M."/>
            <person name="Watts T."/>
            <person name="Wilson D."/>
            <person name="Wilson R.K."/>
            <person name="Wing R.A."/>
            <person name="Wolfner M.F."/>
            <person name="Wong A."/>
            <person name="Wong G.K."/>
            <person name="Wu C.I."/>
            <person name="Wu G."/>
            <person name="Yamamoto D."/>
            <person name="Yang H.P."/>
            <person name="Yang S.P."/>
            <person name="Yorke J.A."/>
            <person name="Yoshida K."/>
            <person name="Zdobnov E."/>
            <person name="Zhang P."/>
            <person name="Zhang Y."/>
            <person name="Zimin A.V."/>
            <person name="Baldwin J."/>
            <person name="Abdouelleil A."/>
            <person name="Abdulkadir J."/>
            <person name="Abebe A."/>
            <person name="Abera B."/>
            <person name="Abreu J."/>
            <person name="Acer S.C."/>
            <person name="Aftuck L."/>
            <person name="Alexander A."/>
            <person name="An P."/>
            <person name="Anderson E."/>
            <person name="Anderson S."/>
            <person name="Arachi H."/>
            <person name="Azer M."/>
            <person name="Bachantsang P."/>
            <person name="Barry A."/>
            <person name="Bayul T."/>
            <person name="Berlin A."/>
            <person name="Bessette D."/>
            <person name="Bloom T."/>
            <person name="Blye J."/>
            <person name="Boguslavskiy L."/>
            <person name="Bonnet C."/>
            <person name="Boukhgalter B."/>
            <person name="Bourzgui I."/>
            <person name="Brown A."/>
            <person name="Cahill P."/>
            <person name="Channer S."/>
            <person name="Cheshatsang Y."/>
            <person name="Chuda L."/>
            <person name="Citroen M."/>
            <person name="Collymore A."/>
            <person name="Cooke P."/>
            <person name="Costello M."/>
            <person name="D'Aco K."/>
            <person name="Daza R."/>
            <person name="De Haan G."/>
            <person name="DeGray S."/>
            <person name="DeMaso C."/>
            <person name="Dhargay N."/>
            <person name="Dooley K."/>
            <person name="Dooley E."/>
            <person name="Doricent M."/>
            <person name="Dorje P."/>
            <person name="Dorjee K."/>
            <person name="Dupes A."/>
            <person name="Elong R."/>
            <person name="Falk J."/>
            <person name="Farina A."/>
            <person name="Faro S."/>
            <person name="Ferguson D."/>
            <person name="Fisher S."/>
            <person name="Foley C.D."/>
            <person name="Franke A."/>
            <person name="Friedrich D."/>
            <person name="Gadbois L."/>
            <person name="Gearin G."/>
            <person name="Gearin C.R."/>
            <person name="Giannoukos G."/>
            <person name="Goode T."/>
            <person name="Graham J."/>
            <person name="Grandbois E."/>
            <person name="Grewal S."/>
            <person name="Gyaltsen K."/>
            <person name="Hafez N."/>
            <person name="Hagos B."/>
            <person name="Hall J."/>
            <person name="Henson C."/>
            <person name="Hollinger A."/>
            <person name="Honan T."/>
            <person name="Huard M.D."/>
            <person name="Hughes L."/>
            <person name="Hurhula B."/>
            <person name="Husby M.E."/>
            <person name="Kamat A."/>
            <person name="Kanga B."/>
            <person name="Kashin S."/>
            <person name="Khazanovich D."/>
            <person name="Kisner P."/>
            <person name="Lance K."/>
            <person name="Lara M."/>
            <person name="Lee W."/>
            <person name="Lennon N."/>
            <person name="Letendre F."/>
            <person name="LeVine R."/>
            <person name="Lipovsky A."/>
            <person name="Liu X."/>
            <person name="Liu J."/>
            <person name="Liu S."/>
            <person name="Lokyitsang T."/>
            <person name="Lokyitsang Y."/>
            <person name="Lubonja R."/>
            <person name="Lui A."/>
            <person name="MacDonald P."/>
            <person name="Magnisalis V."/>
            <person name="Maru K."/>
            <person name="Matthews C."/>
            <person name="McCusker W."/>
            <person name="McDonough S."/>
            <person name="Mehta T."/>
            <person name="Meldrim J."/>
            <person name="Meneus L."/>
            <person name="Mihai O."/>
            <person name="Mihalev A."/>
            <person name="Mihova T."/>
            <person name="Mittelman R."/>
            <person name="Mlenga V."/>
            <person name="Montmayeur A."/>
            <person name="Mulrain L."/>
            <person name="Navidi A."/>
            <person name="Naylor J."/>
            <person name="Negash T."/>
            <person name="Nguyen T."/>
            <person name="Nguyen N."/>
            <person name="Nicol R."/>
            <person name="Norbu C."/>
            <person name="Norbu N."/>
            <person name="Novod N."/>
            <person name="O'Neill B."/>
            <person name="Osman S."/>
            <person name="Markiewicz E."/>
            <person name="Oyono O.L."/>
            <person name="Patti C."/>
            <person name="Phunkhang P."/>
            <person name="Pierre F."/>
            <person name="Priest M."/>
            <person name="Raghuraman S."/>
            <person name="Rege F."/>
            <person name="Reyes R."/>
            <person name="Rise C."/>
            <person name="Rogov P."/>
            <person name="Ross K."/>
            <person name="Ryan E."/>
            <person name="Settipalli S."/>
            <person name="Shea T."/>
            <person name="Sherpa N."/>
            <person name="Shi L."/>
            <person name="Shih D."/>
            <person name="Sparrow T."/>
            <person name="Spaulding J."/>
            <person name="Stalker J."/>
            <person name="Stange-Thomann N."/>
            <person name="Stavropoulos S."/>
            <person name="Stone C."/>
            <person name="Strader C."/>
            <person name="Tesfaye S."/>
            <person name="Thomson T."/>
            <person name="Thoulutsang Y."/>
            <person name="Thoulutsang D."/>
            <person name="Topham K."/>
            <person name="Topping I."/>
            <person name="Tsamla T."/>
            <person name="Vassiliev H."/>
            <person name="Vo A."/>
            <person name="Wangchuk T."/>
            <person name="Wangdi T."/>
            <person name="Weiand M."/>
            <person name="Wilkinson J."/>
            <person name="Wilson A."/>
            <person name="Yadav S."/>
            <person name="Young G."/>
            <person name="Yu Q."/>
            <person name="Zembek L."/>
            <person name="Zhong D."/>
            <person name="Zimmer A."/>
            <person name="Zwirko Z."/>
            <person name="Jaffe D.B."/>
            <person name="Alvarez P."/>
            <person name="Brockman W."/>
            <person name="Butler J."/>
            <person name="Chin C."/>
            <person name="Gnerre S."/>
            <person name="Grabherr M."/>
            <person name="Kleber M."/>
            <person name="Mauceli E."/>
            <person name="MacCallum I."/>
        </authorList>
    </citation>
    <scope>NUCLEOTIDE SEQUENCE [LARGE SCALE GENOMIC DNA]</scope>
    <source>
        <strain evidence="14">Tucson 14024-0371.13</strain>
    </source>
</reference>
<dbReference type="FunCoup" id="B3M9I2">
    <property type="interactions" value="10"/>
</dbReference>
<evidence type="ECO:0000313" key="14">
    <source>
        <dbReference type="Proteomes" id="UP000007801"/>
    </source>
</evidence>
<dbReference type="eggNOG" id="ENOG502QR27">
    <property type="taxonomic scope" value="Eukaryota"/>
</dbReference>
<comment type="similarity">
    <text evidence="12">Belongs to the pannexin family.</text>
</comment>
<proteinExistence type="inferred from homology"/>
<dbReference type="InterPro" id="IPR000990">
    <property type="entry name" value="Innexin"/>
</dbReference>
<keyword evidence="11 12" id="KW-0407">Ion channel</keyword>
<keyword evidence="10 12" id="KW-0472">Membrane</keyword>
<dbReference type="EMBL" id="CH902618">
    <property type="protein sequence ID" value="EDV41195.2"/>
    <property type="molecule type" value="Genomic_DNA"/>
</dbReference>
<evidence type="ECO:0000256" key="12">
    <source>
        <dbReference type="RuleBase" id="RU010713"/>
    </source>
</evidence>
<dbReference type="GeneID" id="6493762"/>
<name>B3M9I2_DROAN</name>
<evidence type="ECO:0000256" key="7">
    <source>
        <dbReference type="ARBA" id="ARBA00022949"/>
    </source>
</evidence>
<sequence>MTTLHPLPLECRVLLELVRISALPQFLGSLLFKPEPDRNRPNKMYTAVKPLSKYLQFKSVHIYDAVFTLHSKCTVALLLACTFLLSSKQYFGDPIQCMHHDDLNYFHAYCWIYGAYVSNASEPQSLYDGMQCKPELVGRSVLRENRRYIRYYQWVVLVLLIESFVFYLPAYLWKIWEGGRLKHLCADFHQAVVCKAKSKAHLGNLVSYFNSDYKETHFRYFASYVLCEILNLTISIVNILLLDVFFGGFWERYLNALAALYSGDLEKWNSITTSVFPKCVKCEVISTGAGGSDNVYDNLCLLPLNMLNEKIFGFLCIWFLLMTVLVGLKFIYRLATVLHPGIRFHLMRARGRFMPKSRLEETLRNCSIGDWFVLMRVGNNISPEIFRKLLEKLYEEQGNIKKDSSLAEDV</sequence>
<keyword evidence="7" id="KW-0965">Cell junction</keyword>
<keyword evidence="9 12" id="KW-0406">Ion transport</keyword>
<evidence type="ECO:0000313" key="13">
    <source>
        <dbReference type="EMBL" id="EDV41195.2"/>
    </source>
</evidence>
<protein>
    <recommendedName>
        <fullName evidence="12">Innexin</fullName>
    </recommendedName>
</protein>
<dbReference type="GO" id="GO:0036098">
    <property type="term" value="P:male germ-line stem cell population maintenance"/>
    <property type="evidence" value="ECO:0007669"/>
    <property type="project" value="EnsemblMetazoa"/>
</dbReference>
<evidence type="ECO:0000256" key="8">
    <source>
        <dbReference type="ARBA" id="ARBA00022989"/>
    </source>
</evidence>
<dbReference type="GO" id="GO:0007602">
    <property type="term" value="P:phototransduction"/>
    <property type="evidence" value="ECO:0007669"/>
    <property type="project" value="TreeGrafter"/>
</dbReference>
<dbReference type="STRING" id="7217.B3M9I2"/>
<dbReference type="CTD" id="251414"/>